<dbReference type="EMBL" id="JQBK01000178">
    <property type="protein sequence ID" value="KRN77429.1"/>
    <property type="molecule type" value="Genomic_DNA"/>
</dbReference>
<evidence type="ECO:0000313" key="1">
    <source>
        <dbReference type="EMBL" id="KRN77429.1"/>
    </source>
</evidence>
<reference evidence="1 2" key="1">
    <citation type="journal article" date="2015" name="Genome Announc.">
        <title>Expanding the biotechnology potential of lactobacilli through comparative genomics of 213 strains and associated genera.</title>
        <authorList>
            <person name="Sun Z."/>
            <person name="Harris H.M."/>
            <person name="McCann A."/>
            <person name="Guo C."/>
            <person name="Argimon S."/>
            <person name="Zhang W."/>
            <person name="Yang X."/>
            <person name="Jeffery I.B."/>
            <person name="Cooney J.C."/>
            <person name="Kagawa T.F."/>
            <person name="Liu W."/>
            <person name="Song Y."/>
            <person name="Salvetti E."/>
            <person name="Wrobel A."/>
            <person name="Rasinkangas P."/>
            <person name="Parkhill J."/>
            <person name="Rea M.C."/>
            <person name="O'Sullivan O."/>
            <person name="Ritari J."/>
            <person name="Douillard F.P."/>
            <person name="Paul Ross R."/>
            <person name="Yang R."/>
            <person name="Briner A.E."/>
            <person name="Felis G.E."/>
            <person name="de Vos W.M."/>
            <person name="Barrangou R."/>
            <person name="Klaenhammer T.R."/>
            <person name="Caufield P.W."/>
            <person name="Cui Y."/>
            <person name="Zhang H."/>
            <person name="O'Toole P.W."/>
        </authorList>
    </citation>
    <scope>NUCLEOTIDE SEQUENCE [LARGE SCALE GENOMIC DNA]</scope>
    <source>
        <strain evidence="1 2">DSM 15353</strain>
    </source>
</reference>
<dbReference type="PATRIC" id="fig|89059.3.peg.727"/>
<gene>
    <name evidence="1" type="ORF">IV43_GL000698</name>
</gene>
<comment type="caution">
    <text evidence="1">The sequence shown here is derived from an EMBL/GenBank/DDBJ whole genome shotgun (WGS) entry which is preliminary data.</text>
</comment>
<accession>A0A0R2JPU7</accession>
<dbReference type="AlphaFoldDB" id="A0A0R2JPU7"/>
<dbReference type="Proteomes" id="UP000051491">
    <property type="component" value="Unassembled WGS sequence"/>
</dbReference>
<evidence type="ECO:0000313" key="2">
    <source>
        <dbReference type="Proteomes" id="UP000051491"/>
    </source>
</evidence>
<name>A0A0R2JPU7_9LACO</name>
<sequence>MNYEILLKPADTWTLAPFLLDMPYLDLFKCNLTDTNYCSESNYSVILDDFEKFPLFPYGVCAREKRNAFFENYSVHNDKLGFERKFKVYESNKTSNIRVSPTIENSQRYQRCINYNPTREYFKNYIKEQPSLGIGLQLFVQNKIDIEPVFKYIELIYETKKPFQTS</sequence>
<proteinExistence type="predicted"/>
<protein>
    <submittedName>
        <fullName evidence="1">Transposase</fullName>
    </submittedName>
</protein>
<organism evidence="1 2">
    <name type="scientific">Ligilactobacillus acidipiscis</name>
    <dbReference type="NCBI Taxonomy" id="89059"/>
    <lineage>
        <taxon>Bacteria</taxon>
        <taxon>Bacillati</taxon>
        <taxon>Bacillota</taxon>
        <taxon>Bacilli</taxon>
        <taxon>Lactobacillales</taxon>
        <taxon>Lactobacillaceae</taxon>
        <taxon>Ligilactobacillus</taxon>
    </lineage>
</organism>